<evidence type="ECO:0000256" key="1">
    <source>
        <dbReference type="SAM" id="MobiDB-lite"/>
    </source>
</evidence>
<reference evidence="3 4" key="1">
    <citation type="submission" date="2019-04" db="EMBL/GenBank/DDBJ databases">
        <title>Complete genome sequence of Agrobacterium tumefaciens CFBP6624.</title>
        <authorList>
            <person name="Haryono M."/>
            <person name="Lin Y.-C."/>
            <person name="Lai E.-M."/>
            <person name="Kuo C.-H."/>
        </authorList>
    </citation>
    <scope>NUCLEOTIDE SEQUENCE [LARGE SCALE GENOMIC DNA]</scope>
    <source>
        <strain evidence="3 4">CFBP6624</strain>
    </source>
</reference>
<evidence type="ECO:0000313" key="4">
    <source>
        <dbReference type="Proteomes" id="UP000298646"/>
    </source>
</evidence>
<dbReference type="AlphaFoldDB" id="A0AAE6BP68"/>
<name>A0AAE6BP68_AGRTU</name>
<accession>A0AAE6BP68</accession>
<feature type="compositionally biased region" description="Polar residues" evidence="1">
    <location>
        <begin position="12"/>
        <end position="31"/>
    </location>
</feature>
<keyword evidence="2" id="KW-0812">Transmembrane</keyword>
<organism evidence="3 4">
    <name type="scientific">Agrobacterium tumefaciens</name>
    <dbReference type="NCBI Taxonomy" id="358"/>
    <lineage>
        <taxon>Bacteria</taxon>
        <taxon>Pseudomonadati</taxon>
        <taxon>Pseudomonadota</taxon>
        <taxon>Alphaproteobacteria</taxon>
        <taxon>Hyphomicrobiales</taxon>
        <taxon>Rhizobiaceae</taxon>
        <taxon>Rhizobium/Agrobacterium group</taxon>
        <taxon>Agrobacterium</taxon>
        <taxon>Agrobacterium tumefaciens complex</taxon>
    </lineage>
</organism>
<evidence type="ECO:0000313" key="3">
    <source>
        <dbReference type="EMBL" id="QCM02094.1"/>
    </source>
</evidence>
<keyword evidence="2" id="KW-1133">Transmembrane helix</keyword>
<dbReference type="Proteomes" id="UP000298646">
    <property type="component" value="Chromosome linear"/>
</dbReference>
<sequence length="113" mass="12329">MPNRGNMRNRRVSSQLPAVNGVSRQGALSHTESVDAEPRALMRSDRLYIVSEPDSKASSTSLTREDRVGEEALGGGEISNTVVDADIKVAKWAWAALAIAHCWLIYFMVTNLG</sequence>
<gene>
    <name evidence="3" type="ORF">CFBP6624_17930</name>
</gene>
<keyword evidence="2" id="KW-0472">Membrane</keyword>
<protein>
    <submittedName>
        <fullName evidence="3">Uncharacterized protein</fullName>
    </submittedName>
</protein>
<feature type="region of interest" description="Disordered" evidence="1">
    <location>
        <begin position="1"/>
        <end position="39"/>
    </location>
</feature>
<proteinExistence type="predicted"/>
<feature type="transmembrane region" description="Helical" evidence="2">
    <location>
        <begin position="92"/>
        <end position="109"/>
    </location>
</feature>
<dbReference type="RefSeq" id="WP_046800018.1">
    <property type="nucleotide sequence ID" value="NZ_CP039904.1"/>
</dbReference>
<evidence type="ECO:0000256" key="2">
    <source>
        <dbReference type="SAM" id="Phobius"/>
    </source>
</evidence>
<dbReference type="EMBL" id="CP039908">
    <property type="protein sequence ID" value="QCM02094.1"/>
    <property type="molecule type" value="Genomic_DNA"/>
</dbReference>